<protein>
    <submittedName>
        <fullName evidence="8">AGZA family xanthine/uracil permease-like MFS transporter</fullName>
    </submittedName>
    <submittedName>
        <fullName evidence="9">NCS2 family permease</fullName>
    </submittedName>
</protein>
<evidence type="ECO:0000313" key="9">
    <source>
        <dbReference type="EMBL" id="NVN31570.1"/>
    </source>
</evidence>
<dbReference type="Proteomes" id="UP000557688">
    <property type="component" value="Unassembled WGS sequence"/>
</dbReference>
<evidence type="ECO:0000256" key="2">
    <source>
        <dbReference type="ARBA" id="ARBA00005697"/>
    </source>
</evidence>
<dbReference type="RefSeq" id="WP_176625972.1">
    <property type="nucleotide sequence ID" value="NZ_JABXXQ010000416.1"/>
</dbReference>
<feature type="transmembrane region" description="Helical" evidence="7">
    <location>
        <begin position="37"/>
        <end position="54"/>
    </location>
</feature>
<feature type="transmembrane region" description="Helical" evidence="7">
    <location>
        <begin position="226"/>
        <end position="245"/>
    </location>
</feature>
<dbReference type="GO" id="GO:0005345">
    <property type="term" value="F:purine nucleobase transmembrane transporter activity"/>
    <property type="evidence" value="ECO:0007669"/>
    <property type="project" value="TreeGrafter"/>
</dbReference>
<feature type="transmembrane region" description="Helical" evidence="7">
    <location>
        <begin position="88"/>
        <end position="106"/>
    </location>
</feature>
<dbReference type="Pfam" id="PF00860">
    <property type="entry name" value="Xan_ur_permease"/>
    <property type="match status" value="1"/>
</dbReference>
<dbReference type="EMBL" id="JACHXV010000006">
    <property type="protein sequence ID" value="MBB3174165.1"/>
    <property type="molecule type" value="Genomic_DNA"/>
</dbReference>
<dbReference type="PANTHER" id="PTHR43337:SF1">
    <property type="entry name" value="XANTHINE_URACIL PERMEASE C887.17-RELATED"/>
    <property type="match status" value="1"/>
</dbReference>
<comment type="caution">
    <text evidence="8">The sequence shown here is derived from an EMBL/GenBank/DDBJ whole genome shotgun (WGS) entry which is preliminary data.</text>
</comment>
<evidence type="ECO:0000256" key="7">
    <source>
        <dbReference type="SAM" id="Phobius"/>
    </source>
</evidence>
<feature type="transmembrane region" description="Helical" evidence="7">
    <location>
        <begin position="7"/>
        <end position="31"/>
    </location>
</feature>
<evidence type="ECO:0000256" key="1">
    <source>
        <dbReference type="ARBA" id="ARBA00004127"/>
    </source>
</evidence>
<reference evidence="8 10" key="2">
    <citation type="submission" date="2020-08" db="EMBL/GenBank/DDBJ databases">
        <title>Genomic Encyclopedia of Type Strains, Phase III (KMG-III): the genomes of soil and plant-associated and newly described type strains.</title>
        <authorList>
            <person name="Whitman W."/>
        </authorList>
    </citation>
    <scope>NUCLEOTIDE SEQUENCE [LARGE SCALE GENOMIC DNA]</scope>
    <source>
        <strain evidence="8 10">CECT 8088</strain>
    </source>
</reference>
<dbReference type="GO" id="GO:0012505">
    <property type="term" value="C:endomembrane system"/>
    <property type="evidence" value="ECO:0007669"/>
    <property type="project" value="UniProtKB-SubCell"/>
</dbReference>
<organism evidence="8 10">
    <name type="scientific">Endobacter medicaginis</name>
    <dbReference type="NCBI Taxonomy" id="1181271"/>
    <lineage>
        <taxon>Bacteria</taxon>
        <taxon>Pseudomonadati</taxon>
        <taxon>Pseudomonadota</taxon>
        <taxon>Alphaproteobacteria</taxon>
        <taxon>Acetobacterales</taxon>
        <taxon>Acetobacteraceae</taxon>
        <taxon>Endobacter</taxon>
    </lineage>
</organism>
<keyword evidence="3" id="KW-0813">Transport</keyword>
<keyword evidence="10" id="KW-1185">Reference proteome</keyword>
<keyword evidence="4 7" id="KW-0812">Transmembrane</keyword>
<feature type="transmembrane region" description="Helical" evidence="7">
    <location>
        <begin position="368"/>
        <end position="394"/>
    </location>
</feature>
<comment type="similarity">
    <text evidence="2">Belongs to the nucleobase:cation symporter-2 (NCS2) (TC 2.A.40) family. Azg-like subfamily.</text>
</comment>
<evidence type="ECO:0000256" key="3">
    <source>
        <dbReference type="ARBA" id="ARBA00022448"/>
    </source>
</evidence>
<feature type="transmembrane region" description="Helical" evidence="7">
    <location>
        <begin position="181"/>
        <end position="198"/>
    </location>
</feature>
<evidence type="ECO:0000313" key="10">
    <source>
        <dbReference type="Proteomes" id="UP000557688"/>
    </source>
</evidence>
<sequence length="426" mass="44365">MVRREILAGITSFATMSFILVVNPAVMSVAGMDRADLVMATALAATIGTLLVGLASNRPLVAAPAMGSNVVFASVMVGQLGIPWQAGLAMVILTGALFLALSLSDLRRKVMQAVPDSLRIGIQSGIGLLIIFVALRGSGVIRAAPGTLVTLGSLTDPAVLLTLCGIGLTTALIIRGIRGALMISIAVLTAFALVLHHPDGRAIAALPARLVAWPHFPSSIALHADFAWVFTHFALCAPVMIYFFCSEFFSTLGTLITVTEGTGLAADHATVRRIFTADATATIIGPVLGTSVVTIFVESLAGIEAGGRTGLTAVTAAALFALSLFFWPLLIAVPAQATAPAMIAVGLLMLGALRRLRFDDPDQALPALLTAIGAGFTANLINGMALGTFAHLLIETLRGRIRHTSPILWGAAAVFISYYVVISRLH</sequence>
<feature type="transmembrane region" description="Helical" evidence="7">
    <location>
        <begin position="310"/>
        <end position="331"/>
    </location>
</feature>
<accession>A0A839UZX4</accession>
<dbReference type="AlphaFoldDB" id="A0A839UZX4"/>
<evidence type="ECO:0000313" key="8">
    <source>
        <dbReference type="EMBL" id="MBB3174165.1"/>
    </source>
</evidence>
<dbReference type="Proteomes" id="UP000565205">
    <property type="component" value="Unassembled WGS sequence"/>
</dbReference>
<proteinExistence type="inferred from homology"/>
<dbReference type="GO" id="GO:0005886">
    <property type="term" value="C:plasma membrane"/>
    <property type="evidence" value="ECO:0007669"/>
    <property type="project" value="TreeGrafter"/>
</dbReference>
<keyword evidence="6 7" id="KW-0472">Membrane</keyword>
<evidence type="ECO:0000256" key="4">
    <source>
        <dbReference type="ARBA" id="ARBA00022692"/>
    </source>
</evidence>
<gene>
    <name evidence="8" type="ORF">FHR90_002001</name>
    <name evidence="9" type="ORF">HUK83_14675</name>
</gene>
<feature type="transmembrane region" description="Helical" evidence="7">
    <location>
        <begin position="118"/>
        <end position="137"/>
    </location>
</feature>
<name>A0A839UZX4_9PROT</name>
<keyword evidence="5 7" id="KW-1133">Transmembrane helix</keyword>
<evidence type="ECO:0000256" key="5">
    <source>
        <dbReference type="ARBA" id="ARBA00022989"/>
    </source>
</evidence>
<feature type="transmembrane region" description="Helical" evidence="7">
    <location>
        <begin position="406"/>
        <end position="422"/>
    </location>
</feature>
<feature type="transmembrane region" description="Helical" evidence="7">
    <location>
        <begin position="157"/>
        <end position="174"/>
    </location>
</feature>
<dbReference type="InterPro" id="IPR045018">
    <property type="entry name" value="Azg-like"/>
</dbReference>
<dbReference type="InterPro" id="IPR006043">
    <property type="entry name" value="NCS2"/>
</dbReference>
<evidence type="ECO:0000313" key="11">
    <source>
        <dbReference type="Proteomes" id="UP000565205"/>
    </source>
</evidence>
<feature type="transmembrane region" description="Helical" evidence="7">
    <location>
        <begin position="337"/>
        <end position="356"/>
    </location>
</feature>
<dbReference type="PANTHER" id="PTHR43337">
    <property type="entry name" value="XANTHINE/URACIL PERMEASE C887.17-RELATED"/>
    <property type="match status" value="1"/>
</dbReference>
<dbReference type="EMBL" id="JABXXQ010000416">
    <property type="protein sequence ID" value="NVN31570.1"/>
    <property type="molecule type" value="Genomic_DNA"/>
</dbReference>
<evidence type="ECO:0000256" key="6">
    <source>
        <dbReference type="ARBA" id="ARBA00023136"/>
    </source>
</evidence>
<reference evidence="9 11" key="1">
    <citation type="submission" date="2020-06" db="EMBL/GenBank/DDBJ databases">
        <title>Description of novel acetic acid bacteria.</title>
        <authorList>
            <person name="Sombolestani A."/>
        </authorList>
    </citation>
    <scope>NUCLEOTIDE SEQUENCE [LARGE SCALE GENOMIC DNA]</scope>
    <source>
        <strain evidence="9 11">LMG 26838</strain>
    </source>
</reference>
<comment type="subcellular location">
    <subcellularLocation>
        <location evidence="1">Endomembrane system</location>
        <topology evidence="1">Multi-pass membrane protein</topology>
    </subcellularLocation>
</comment>